<organism evidence="1">
    <name type="scientific">marine metagenome</name>
    <dbReference type="NCBI Taxonomy" id="408172"/>
    <lineage>
        <taxon>unclassified sequences</taxon>
        <taxon>metagenomes</taxon>
        <taxon>ecological metagenomes</taxon>
    </lineage>
</organism>
<evidence type="ECO:0000313" key="1">
    <source>
        <dbReference type="EMBL" id="SVC48300.1"/>
    </source>
</evidence>
<dbReference type="EMBL" id="UINC01093684">
    <property type="protein sequence ID" value="SVC48300.1"/>
    <property type="molecule type" value="Genomic_DNA"/>
</dbReference>
<protein>
    <submittedName>
        <fullName evidence="1">Uncharacterized protein</fullName>
    </submittedName>
</protein>
<dbReference type="AlphaFoldDB" id="A0A382MI32"/>
<reference evidence="1" key="1">
    <citation type="submission" date="2018-05" db="EMBL/GenBank/DDBJ databases">
        <authorList>
            <person name="Lanie J.A."/>
            <person name="Ng W.-L."/>
            <person name="Kazmierczak K.M."/>
            <person name="Andrzejewski T.M."/>
            <person name="Davidsen T.M."/>
            <person name="Wayne K.J."/>
            <person name="Tettelin H."/>
            <person name="Glass J.I."/>
            <person name="Rusch D."/>
            <person name="Podicherti R."/>
            <person name="Tsui H.-C.T."/>
            <person name="Winkler M.E."/>
        </authorList>
    </citation>
    <scope>NUCLEOTIDE SEQUENCE</scope>
</reference>
<name>A0A382MI32_9ZZZZ</name>
<proteinExistence type="predicted"/>
<gene>
    <name evidence="1" type="ORF">METZ01_LOCUS301154</name>
</gene>
<accession>A0A382MI32</accession>
<sequence>MYLSSGESGVKKIGTVSAYFKTQSIFNS</sequence>